<feature type="transmembrane region" description="Helical" evidence="1">
    <location>
        <begin position="44"/>
        <end position="64"/>
    </location>
</feature>
<keyword evidence="1" id="KW-0472">Membrane</keyword>
<dbReference type="AlphaFoldDB" id="A0ABD6Q9I4"/>
<feature type="chain" id="PRO_5044807176" description="Methyltransferase" evidence="2">
    <location>
        <begin position="27"/>
        <end position="73"/>
    </location>
</feature>
<comment type="caution">
    <text evidence="3">The sequence shown here is derived from an EMBL/GenBank/DDBJ whole genome shotgun (WGS) entry which is preliminary data.</text>
</comment>
<dbReference type="RefSeq" id="WP_059904936.1">
    <property type="nucleotide sequence ID" value="NZ_LPDU01000069.1"/>
</dbReference>
<gene>
    <name evidence="3" type="ORF">BGV66_03620</name>
</gene>
<keyword evidence="1" id="KW-1133">Transmembrane helix</keyword>
<proteinExistence type="predicted"/>
<protein>
    <recommendedName>
        <fullName evidence="5">Methyltransferase</fullName>
    </recommendedName>
</protein>
<evidence type="ECO:0000313" key="4">
    <source>
        <dbReference type="Proteomes" id="UP000183667"/>
    </source>
</evidence>
<sequence length="73" mass="7100">MKNLSKKVVVAAAGVGAAVVSSASFAQASGVDATGIVSTINGVIPTIQAVGAAVIGVVVVAWAYKTVKGFLGR</sequence>
<feature type="signal peptide" evidence="2">
    <location>
        <begin position="1"/>
        <end position="26"/>
    </location>
</feature>
<evidence type="ECO:0000256" key="2">
    <source>
        <dbReference type="SAM" id="SignalP"/>
    </source>
</evidence>
<accession>A0ABD6Q9I4</accession>
<organism evidence="3 4">
    <name type="scientific">Burkholderia ubonensis</name>
    <dbReference type="NCBI Taxonomy" id="101571"/>
    <lineage>
        <taxon>Bacteria</taxon>
        <taxon>Pseudomonadati</taxon>
        <taxon>Pseudomonadota</taxon>
        <taxon>Betaproteobacteria</taxon>
        <taxon>Burkholderiales</taxon>
        <taxon>Burkholderiaceae</taxon>
        <taxon>Burkholderia</taxon>
        <taxon>Burkholderia cepacia complex</taxon>
    </lineage>
</organism>
<keyword evidence="1" id="KW-0812">Transmembrane</keyword>
<name>A0ABD6Q9I4_9BURK</name>
<dbReference type="Pfam" id="PF05356">
    <property type="entry name" value="Phage_Coat_B"/>
    <property type="match status" value="1"/>
</dbReference>
<reference evidence="4" key="1">
    <citation type="submission" date="2016-08" db="EMBL/GenBank/DDBJ databases">
        <title>Population biology and virulence potential of Burkholderia ubonensis.</title>
        <authorList>
            <person name="Price E.P."/>
            <person name="Currie B.J."/>
            <person name="Wagner D.M."/>
        </authorList>
    </citation>
    <scope>NUCLEOTIDE SEQUENCE [LARGE SCALE GENOMIC DNA]</scope>
    <source>
        <strain evidence="4">MSMB0103</strain>
    </source>
</reference>
<dbReference type="EMBL" id="MEAU01000003">
    <property type="protein sequence ID" value="OJA50500.1"/>
    <property type="molecule type" value="Genomic_DNA"/>
</dbReference>
<keyword evidence="2" id="KW-0732">Signal</keyword>
<evidence type="ECO:0000256" key="1">
    <source>
        <dbReference type="SAM" id="Phobius"/>
    </source>
</evidence>
<evidence type="ECO:0000313" key="3">
    <source>
        <dbReference type="EMBL" id="OJA50500.1"/>
    </source>
</evidence>
<dbReference type="InterPro" id="IPR008020">
    <property type="entry name" value="G8P"/>
</dbReference>
<dbReference type="Proteomes" id="UP000183667">
    <property type="component" value="Unassembled WGS sequence"/>
</dbReference>
<evidence type="ECO:0008006" key="5">
    <source>
        <dbReference type="Google" id="ProtNLM"/>
    </source>
</evidence>